<dbReference type="Pfam" id="PF00356">
    <property type="entry name" value="LacI"/>
    <property type="match status" value="1"/>
</dbReference>
<dbReference type="GO" id="GO:0003700">
    <property type="term" value="F:DNA-binding transcription factor activity"/>
    <property type="evidence" value="ECO:0007669"/>
    <property type="project" value="TreeGrafter"/>
</dbReference>
<proteinExistence type="predicted"/>
<dbReference type="SUPFAM" id="SSF53822">
    <property type="entry name" value="Periplasmic binding protein-like I"/>
    <property type="match status" value="1"/>
</dbReference>
<dbReference type="AlphaFoldDB" id="A0A0S7BTX4"/>
<dbReference type="EMBL" id="DF968181">
    <property type="protein sequence ID" value="GAP41458.1"/>
    <property type="molecule type" value="Genomic_DNA"/>
</dbReference>
<dbReference type="InterPro" id="IPR000843">
    <property type="entry name" value="HTH_LacI"/>
</dbReference>
<accession>A0A0S7BTX4</accession>
<dbReference type="InterPro" id="IPR046335">
    <property type="entry name" value="LacI/GalR-like_sensor"/>
</dbReference>
<evidence type="ECO:0000256" key="2">
    <source>
        <dbReference type="ARBA" id="ARBA00023125"/>
    </source>
</evidence>
<organism evidence="5">
    <name type="scientific">Flexilinea flocculi</name>
    <dbReference type="NCBI Taxonomy" id="1678840"/>
    <lineage>
        <taxon>Bacteria</taxon>
        <taxon>Bacillati</taxon>
        <taxon>Chloroflexota</taxon>
        <taxon>Anaerolineae</taxon>
        <taxon>Anaerolineales</taxon>
        <taxon>Anaerolineaceae</taxon>
        <taxon>Flexilinea</taxon>
    </lineage>
</organism>
<evidence type="ECO:0000313" key="6">
    <source>
        <dbReference type="Proteomes" id="UP000053370"/>
    </source>
</evidence>
<keyword evidence="2" id="KW-0238">DNA-binding</keyword>
<evidence type="ECO:0000256" key="1">
    <source>
        <dbReference type="ARBA" id="ARBA00023015"/>
    </source>
</evidence>
<dbReference type="Proteomes" id="UP000053370">
    <property type="component" value="Unassembled WGS sequence"/>
</dbReference>
<dbReference type="RefSeq" id="WP_062282715.1">
    <property type="nucleotide sequence ID" value="NZ_DF968181.1"/>
</dbReference>
<dbReference type="PANTHER" id="PTHR30146">
    <property type="entry name" value="LACI-RELATED TRANSCRIPTIONAL REPRESSOR"/>
    <property type="match status" value="1"/>
</dbReference>
<feature type="domain" description="HTH lacI-type" evidence="4">
    <location>
        <begin position="2"/>
        <end position="56"/>
    </location>
</feature>
<dbReference type="SUPFAM" id="SSF47413">
    <property type="entry name" value="lambda repressor-like DNA-binding domains"/>
    <property type="match status" value="1"/>
</dbReference>
<name>A0A0S7BTX4_9CHLR</name>
<dbReference type="InterPro" id="IPR028082">
    <property type="entry name" value="Peripla_BP_I"/>
</dbReference>
<protein>
    <submittedName>
        <fullName evidence="5">Transcriptional regulator, LacI family</fullName>
    </submittedName>
</protein>
<evidence type="ECO:0000256" key="3">
    <source>
        <dbReference type="ARBA" id="ARBA00023163"/>
    </source>
</evidence>
<dbReference type="GO" id="GO:0000976">
    <property type="term" value="F:transcription cis-regulatory region binding"/>
    <property type="evidence" value="ECO:0007669"/>
    <property type="project" value="TreeGrafter"/>
</dbReference>
<reference evidence="5" key="1">
    <citation type="journal article" date="2015" name="Genome Announc.">
        <title>Draft Genome Sequence of Anaerolineae Strain TC1, a Novel Isolate from a Methanogenic Wastewater Treatment System.</title>
        <authorList>
            <person name="Matsuura N."/>
            <person name="Tourlousse D.M."/>
            <person name="Sun L."/>
            <person name="Toyonaga M."/>
            <person name="Kuroda K."/>
            <person name="Ohashi A."/>
            <person name="Cruz R."/>
            <person name="Yamaguchi T."/>
            <person name="Sekiguchi Y."/>
        </authorList>
    </citation>
    <scope>NUCLEOTIDE SEQUENCE [LARGE SCALE GENOMIC DNA]</scope>
    <source>
        <strain evidence="5">TC1</strain>
    </source>
</reference>
<dbReference type="CDD" id="cd01392">
    <property type="entry name" value="HTH_LacI"/>
    <property type="match status" value="1"/>
</dbReference>
<dbReference type="Pfam" id="PF13377">
    <property type="entry name" value="Peripla_BP_3"/>
    <property type="match status" value="1"/>
</dbReference>
<evidence type="ECO:0000313" key="5">
    <source>
        <dbReference type="EMBL" id="GAP41458.1"/>
    </source>
</evidence>
<dbReference type="OrthoDB" id="367059at2"/>
<dbReference type="PANTHER" id="PTHR30146:SF150">
    <property type="entry name" value="ARABINOSE METABOLISM TRANSCRIPTIONAL REPRESSOR"/>
    <property type="match status" value="1"/>
</dbReference>
<keyword evidence="3" id="KW-0804">Transcription</keyword>
<dbReference type="InterPro" id="IPR010982">
    <property type="entry name" value="Lambda_DNA-bd_dom_sf"/>
</dbReference>
<dbReference type="STRING" id="1678840.ATC1_131448"/>
<dbReference type="CDD" id="cd06288">
    <property type="entry name" value="PBP1_sucrose_transcription_regulator"/>
    <property type="match status" value="1"/>
</dbReference>
<dbReference type="Gene3D" id="3.40.50.2300">
    <property type="match status" value="2"/>
</dbReference>
<dbReference type="SMART" id="SM00354">
    <property type="entry name" value="HTH_LACI"/>
    <property type="match status" value="1"/>
</dbReference>
<gene>
    <name evidence="5" type="ORF">ATC1_131448</name>
</gene>
<dbReference type="PROSITE" id="PS50932">
    <property type="entry name" value="HTH_LACI_2"/>
    <property type="match status" value="1"/>
</dbReference>
<evidence type="ECO:0000259" key="4">
    <source>
        <dbReference type="PROSITE" id="PS50932"/>
    </source>
</evidence>
<keyword evidence="1" id="KW-0805">Transcription regulation</keyword>
<dbReference type="Gene3D" id="1.10.260.40">
    <property type="entry name" value="lambda repressor-like DNA-binding domains"/>
    <property type="match status" value="1"/>
</dbReference>
<sequence length="344" mass="37748">MATIKEISKQANVSIATVSKVLNGKTGVNPKVREKVLEVARNLNYHPNLNARNLKAGSSHTIGIITEDLTVFNAPEIVDGIAAECETAGYHYILSNLRFFKRYGNGPKDLKESVELVHSTVDDMISKQVDGIIYIGCHSHIVISLPDHTNLKYVCAYCVSEDPSIPSIIYNDEKASYEETELLLNRGDRKIGMITGLADSSHTAKRIRGHQSALFAHGIPYDPNLTLTGDWGRDCGSVLGKQLIREGVTAIFAHNDLMALGVLDYCNANGIEVGKDFRLIGFDNQAIASVCRPSLSSVALPLFEIGQTAAKEMLRLLQGEKPTGHQIMLDCTIIERESTQRINE</sequence>
<dbReference type="PATRIC" id="fig|1678840.3.peg.2913"/>
<keyword evidence="6" id="KW-1185">Reference proteome</keyword>